<dbReference type="GO" id="GO:0016020">
    <property type="term" value="C:membrane"/>
    <property type="evidence" value="ECO:0007669"/>
    <property type="project" value="GOC"/>
</dbReference>
<dbReference type="InterPro" id="IPR033453">
    <property type="entry name" value="Glyco_hydro_30_TIM-barrel"/>
</dbReference>
<organism evidence="8 9">
    <name type="scientific">Tilletiopsis washingtonensis</name>
    <dbReference type="NCBI Taxonomy" id="58919"/>
    <lineage>
        <taxon>Eukaryota</taxon>
        <taxon>Fungi</taxon>
        <taxon>Dikarya</taxon>
        <taxon>Basidiomycota</taxon>
        <taxon>Ustilaginomycotina</taxon>
        <taxon>Exobasidiomycetes</taxon>
        <taxon>Entylomatales</taxon>
        <taxon>Entylomatales incertae sedis</taxon>
        <taxon>Tilletiopsis</taxon>
    </lineage>
</organism>
<comment type="similarity">
    <text evidence="1 4">Belongs to the glycosyl hydrolase 30 family.</text>
</comment>
<dbReference type="PANTHER" id="PTHR11069:SF23">
    <property type="entry name" value="LYSOSOMAL ACID GLUCOSYLCERAMIDASE"/>
    <property type="match status" value="1"/>
</dbReference>
<dbReference type="EMBL" id="KZ819296">
    <property type="protein sequence ID" value="PWN97112.1"/>
    <property type="molecule type" value="Genomic_DNA"/>
</dbReference>
<dbReference type="GO" id="GO:0004348">
    <property type="term" value="F:glucosylceramidase activity"/>
    <property type="evidence" value="ECO:0007669"/>
    <property type="project" value="InterPro"/>
</dbReference>
<sequence>MRVSCLLLSAGLFGSALASAERAIDERSPELQRRQTTATPAPAVAANYTIDSLWTTLWNQTQFFAFSNPSIGFYPIDANHSALSSTANSTKNTPLQVGVQVLDHREFQLMSGTGGGITDAASIVMADVKANASDTYWEMINLAFNPSAEWKAKGGAGFNSVRVPLGACDFGFQPYTYDDTFDGSTDLNLTLFNVDRAPKIWQLLQDIISVQPELKTYYAAWSPPAWMKGRKDGNTFGGEIQPQFEDVYTTYLVRSMQDISKKGIPITRLSLGNEPFYEPNNYPGTGISNEQQARMGAALRSKLDAAGLQDTRILVLDHNWDLYKNPIEVFDLDNESFDGVAWHCYGGEPGNQEFFNDAYPGREVVMDECTRVTQFGAEPWENLRQNVKDLAILSTQYGSSAILVWNAILKSDSDGFTTPHLDRVCTNCLAPFLVYDNVTETQTLDSQNEESKPPSKKHKRAVPLGSRMPVDEAKQELLPRQDTTTPASTEIYAPYYKRTSDFATLGHLGAAIQPSGSSEDWGRRIGVNTTEDSLLGNARLLVQAFRRDNHDAAGNSLFSLVILQRNDHFLTGNYEDMEVHINFRNTVAVLKGLGVGAYTLSWVAPKHN</sequence>
<keyword evidence="3 4" id="KW-0378">Hydrolase</keyword>
<name>A0A316Z844_9BASI</name>
<gene>
    <name evidence="8" type="ORF">FA09DRAFT_339600</name>
</gene>
<dbReference type="GO" id="GO:0006680">
    <property type="term" value="P:glucosylceramide catabolic process"/>
    <property type="evidence" value="ECO:0007669"/>
    <property type="project" value="TreeGrafter"/>
</dbReference>
<feature type="signal peptide" evidence="6">
    <location>
        <begin position="1"/>
        <end position="18"/>
    </location>
</feature>
<dbReference type="GeneID" id="37271776"/>
<evidence type="ECO:0000259" key="7">
    <source>
        <dbReference type="Pfam" id="PF02055"/>
    </source>
</evidence>
<evidence type="ECO:0000313" key="9">
    <source>
        <dbReference type="Proteomes" id="UP000245946"/>
    </source>
</evidence>
<feature type="region of interest" description="Disordered" evidence="5">
    <location>
        <begin position="443"/>
        <end position="468"/>
    </location>
</feature>
<dbReference type="AlphaFoldDB" id="A0A316Z844"/>
<proteinExistence type="inferred from homology"/>
<dbReference type="InterPro" id="IPR017853">
    <property type="entry name" value="GH"/>
</dbReference>
<dbReference type="Gene3D" id="3.20.20.80">
    <property type="entry name" value="Glycosidases"/>
    <property type="match status" value="1"/>
</dbReference>
<evidence type="ECO:0000256" key="3">
    <source>
        <dbReference type="ARBA" id="ARBA00022801"/>
    </source>
</evidence>
<keyword evidence="2 6" id="KW-0732">Signal</keyword>
<reference evidence="8 9" key="1">
    <citation type="journal article" date="2018" name="Mol. Biol. Evol.">
        <title>Broad Genomic Sampling Reveals a Smut Pathogenic Ancestry of the Fungal Clade Ustilaginomycotina.</title>
        <authorList>
            <person name="Kijpornyongpan T."/>
            <person name="Mondo S.J."/>
            <person name="Barry K."/>
            <person name="Sandor L."/>
            <person name="Lee J."/>
            <person name="Lipzen A."/>
            <person name="Pangilinan J."/>
            <person name="LaButti K."/>
            <person name="Hainaut M."/>
            <person name="Henrissat B."/>
            <person name="Grigoriev I.V."/>
            <person name="Spatafora J.W."/>
            <person name="Aime M.C."/>
        </authorList>
    </citation>
    <scope>NUCLEOTIDE SEQUENCE [LARGE SCALE GENOMIC DNA]</scope>
    <source>
        <strain evidence="8 9">MCA 4186</strain>
    </source>
</reference>
<accession>A0A316Z844</accession>
<dbReference type="RefSeq" id="XP_025597391.1">
    <property type="nucleotide sequence ID" value="XM_025744232.1"/>
</dbReference>
<evidence type="ECO:0000256" key="1">
    <source>
        <dbReference type="ARBA" id="ARBA00005382"/>
    </source>
</evidence>
<dbReference type="Proteomes" id="UP000245946">
    <property type="component" value="Unassembled WGS sequence"/>
</dbReference>
<dbReference type="STRING" id="58919.A0A316Z844"/>
<dbReference type="Pfam" id="PF02055">
    <property type="entry name" value="Glyco_hydro_30"/>
    <property type="match status" value="1"/>
</dbReference>
<protein>
    <submittedName>
        <fullName evidence="8">Glycoside hydrolase</fullName>
    </submittedName>
</protein>
<feature type="domain" description="Glycosyl hydrolase family 30 TIM-barrel" evidence="7">
    <location>
        <begin position="112"/>
        <end position="351"/>
    </location>
</feature>
<dbReference type="PANTHER" id="PTHR11069">
    <property type="entry name" value="GLUCOSYLCERAMIDASE"/>
    <property type="match status" value="1"/>
</dbReference>
<keyword evidence="9" id="KW-1185">Reference proteome</keyword>
<evidence type="ECO:0000256" key="4">
    <source>
        <dbReference type="RuleBase" id="RU361188"/>
    </source>
</evidence>
<dbReference type="InterPro" id="IPR001139">
    <property type="entry name" value="Glyco_hydro_30"/>
</dbReference>
<feature type="chain" id="PRO_5016374301" evidence="6">
    <location>
        <begin position="19"/>
        <end position="608"/>
    </location>
</feature>
<evidence type="ECO:0000256" key="2">
    <source>
        <dbReference type="ARBA" id="ARBA00022729"/>
    </source>
</evidence>
<keyword evidence="4" id="KW-0326">Glycosidase</keyword>
<evidence type="ECO:0000256" key="6">
    <source>
        <dbReference type="SAM" id="SignalP"/>
    </source>
</evidence>
<evidence type="ECO:0000313" key="8">
    <source>
        <dbReference type="EMBL" id="PWN97112.1"/>
    </source>
</evidence>
<dbReference type="SUPFAM" id="SSF51445">
    <property type="entry name" value="(Trans)glycosidases"/>
    <property type="match status" value="1"/>
</dbReference>
<evidence type="ECO:0000256" key="5">
    <source>
        <dbReference type="SAM" id="MobiDB-lite"/>
    </source>
</evidence>
<dbReference type="OrthoDB" id="2160638at2759"/>